<evidence type="ECO:0000313" key="3">
    <source>
        <dbReference type="Proteomes" id="UP000636453"/>
    </source>
</evidence>
<evidence type="ECO:0000313" key="2">
    <source>
        <dbReference type="EMBL" id="GHE25804.1"/>
    </source>
</evidence>
<proteinExistence type="predicted"/>
<feature type="transmembrane region" description="Helical" evidence="1">
    <location>
        <begin position="102"/>
        <end position="123"/>
    </location>
</feature>
<feature type="transmembrane region" description="Helical" evidence="1">
    <location>
        <begin position="68"/>
        <end position="90"/>
    </location>
</feature>
<keyword evidence="3" id="KW-1185">Reference proteome</keyword>
<feature type="transmembrane region" description="Helical" evidence="1">
    <location>
        <begin position="167"/>
        <end position="190"/>
    </location>
</feature>
<feature type="transmembrane region" description="Helical" evidence="1">
    <location>
        <begin position="129"/>
        <end position="146"/>
    </location>
</feature>
<sequence>MDAYRTLVLAHALFGTAALLTFWSAAFARKGGPLHRGSGKVYLLAMVGVTISALPITAMAFARGHDVTGTFLAYLVLITATVMWLGWRAVRRKRDQAAFRDRAYLTVALLNLVASVAVFAAGWRVSQPLLMGFSLVGAATGVEMLYRRARPLQSARWWLKEHYSAMMGCGVATHVAFLSIGLNRIVQALGFAPPSWYSLIAWFGPLLASLAAVAWLDRKYFADGRAPAIAAPRQV</sequence>
<dbReference type="Proteomes" id="UP000636453">
    <property type="component" value="Unassembled WGS sequence"/>
</dbReference>
<feature type="transmembrane region" description="Helical" evidence="1">
    <location>
        <begin position="6"/>
        <end position="29"/>
    </location>
</feature>
<keyword evidence="1" id="KW-1133">Transmembrane helix</keyword>
<reference evidence="2" key="2">
    <citation type="submission" date="2020-09" db="EMBL/GenBank/DDBJ databases">
        <authorList>
            <person name="Sun Q."/>
            <person name="Kim S."/>
        </authorList>
    </citation>
    <scope>NUCLEOTIDE SEQUENCE</scope>
    <source>
        <strain evidence="2">KCTC 32020</strain>
    </source>
</reference>
<name>A0A918YVX3_9GAMM</name>
<feature type="transmembrane region" description="Helical" evidence="1">
    <location>
        <begin position="41"/>
        <end position="62"/>
    </location>
</feature>
<gene>
    <name evidence="2" type="ORF">GCM10007167_03410</name>
</gene>
<dbReference type="EMBL" id="BNCF01000001">
    <property type="protein sequence ID" value="GHE25804.1"/>
    <property type="molecule type" value="Genomic_DNA"/>
</dbReference>
<keyword evidence="1" id="KW-0812">Transmembrane</keyword>
<accession>A0A918YVX3</accession>
<organism evidence="2 3">
    <name type="scientific">Vulcaniibacterium thermophilum</name>
    <dbReference type="NCBI Taxonomy" id="1169913"/>
    <lineage>
        <taxon>Bacteria</taxon>
        <taxon>Pseudomonadati</taxon>
        <taxon>Pseudomonadota</taxon>
        <taxon>Gammaproteobacteria</taxon>
        <taxon>Lysobacterales</taxon>
        <taxon>Lysobacteraceae</taxon>
        <taxon>Vulcaniibacterium</taxon>
    </lineage>
</organism>
<reference evidence="2" key="1">
    <citation type="journal article" date="2014" name="Int. J. Syst. Evol. Microbiol.">
        <title>Complete genome sequence of Corynebacterium casei LMG S-19264T (=DSM 44701T), isolated from a smear-ripened cheese.</title>
        <authorList>
            <consortium name="US DOE Joint Genome Institute (JGI-PGF)"/>
            <person name="Walter F."/>
            <person name="Albersmeier A."/>
            <person name="Kalinowski J."/>
            <person name="Ruckert C."/>
        </authorList>
    </citation>
    <scope>NUCLEOTIDE SEQUENCE</scope>
    <source>
        <strain evidence="2">KCTC 32020</strain>
    </source>
</reference>
<evidence type="ECO:0000256" key="1">
    <source>
        <dbReference type="SAM" id="Phobius"/>
    </source>
</evidence>
<dbReference type="RefSeq" id="WP_222431753.1">
    <property type="nucleotide sequence ID" value="NZ_BNCF01000001.1"/>
</dbReference>
<evidence type="ECO:0008006" key="4">
    <source>
        <dbReference type="Google" id="ProtNLM"/>
    </source>
</evidence>
<feature type="transmembrane region" description="Helical" evidence="1">
    <location>
        <begin position="196"/>
        <end position="216"/>
    </location>
</feature>
<keyword evidence="1" id="KW-0472">Membrane</keyword>
<protein>
    <recommendedName>
        <fullName evidence="4">DUF2306 domain-containing protein</fullName>
    </recommendedName>
</protein>
<comment type="caution">
    <text evidence="2">The sequence shown here is derived from an EMBL/GenBank/DDBJ whole genome shotgun (WGS) entry which is preliminary data.</text>
</comment>
<dbReference type="AlphaFoldDB" id="A0A918YVX3"/>